<keyword evidence="7" id="KW-0175">Coiled coil</keyword>
<name>A0A9X3XN72_9CLOT</name>
<comment type="subcellular location">
    <subcellularLocation>
        <location evidence="1">Cell membrane</location>
        <topology evidence="1">Multi-pass membrane protein</topology>
    </subcellularLocation>
</comment>
<organism evidence="8 9">
    <name type="scientific">Clostridium tertium</name>
    <dbReference type="NCBI Taxonomy" id="1559"/>
    <lineage>
        <taxon>Bacteria</taxon>
        <taxon>Bacillati</taxon>
        <taxon>Bacillota</taxon>
        <taxon>Clostridia</taxon>
        <taxon>Eubacteriales</taxon>
        <taxon>Clostridiaceae</taxon>
        <taxon>Clostridium</taxon>
    </lineage>
</organism>
<evidence type="ECO:0000313" key="8">
    <source>
        <dbReference type="EMBL" id="MDC4242083.1"/>
    </source>
</evidence>
<dbReference type="PANTHER" id="PTHR37937:SF1">
    <property type="entry name" value="CONJUGATIVE TRANSFER: DNA TRANSPORT"/>
    <property type="match status" value="1"/>
</dbReference>
<dbReference type="CDD" id="cd01127">
    <property type="entry name" value="TrwB_TraG_TraD_VirD4"/>
    <property type="match status" value="1"/>
</dbReference>
<evidence type="ECO:0000256" key="7">
    <source>
        <dbReference type="SAM" id="Coils"/>
    </source>
</evidence>
<dbReference type="PANTHER" id="PTHR37937">
    <property type="entry name" value="CONJUGATIVE TRANSFER: DNA TRANSPORT"/>
    <property type="match status" value="1"/>
</dbReference>
<dbReference type="Proteomes" id="UP001141183">
    <property type="component" value="Unassembled WGS sequence"/>
</dbReference>
<feature type="coiled-coil region" evidence="7">
    <location>
        <begin position="488"/>
        <end position="515"/>
    </location>
</feature>
<dbReference type="SUPFAM" id="SSF52540">
    <property type="entry name" value="P-loop containing nucleoside triphosphate hydrolases"/>
    <property type="match status" value="1"/>
</dbReference>
<evidence type="ECO:0000256" key="3">
    <source>
        <dbReference type="ARBA" id="ARBA00022475"/>
    </source>
</evidence>
<evidence type="ECO:0000256" key="4">
    <source>
        <dbReference type="ARBA" id="ARBA00022692"/>
    </source>
</evidence>
<gene>
    <name evidence="8" type="ORF">NE398_18265</name>
</gene>
<keyword evidence="4" id="KW-0812">Transmembrane</keyword>
<evidence type="ECO:0000313" key="9">
    <source>
        <dbReference type="Proteomes" id="UP001141183"/>
    </source>
</evidence>
<evidence type="ECO:0000256" key="6">
    <source>
        <dbReference type="ARBA" id="ARBA00023136"/>
    </source>
</evidence>
<sequence length="524" mass="59164">MIAELGLATQFLYYSLGLIATGGVYSSVRKHLNKPDKLANNDIKSYKELDNLIGKDGLKISKNIRLKEKTDYEGICLIGPTGAGKTTSLFLNNLLDNKIRGSYIVTDPKGELYRLTSGYQKNICGRKVCKIDFTNTDYSERYNLLANCKNSEEVIQLASNLLLNGALSVELASGKKTGGVEWIQMAEPLLAAVLLYVRDLEKPFNTIEFALQLILNLNNGQLKGLIDKSKNIDAITQYDIFLMVGGADRTEGSIKITLASNMKLFTTKDVNKISIDTTFNIEDFRKEESILYVIYPERKSVYLAPFIAPLFSQLIDKLIDSYNNKSIPIRLLFDEFGNIGMLSNMSINAATVRSRKMSIITCVQSITQLYQVYGEHSSKSILNNLKTKIILPGITDVDTINYISSLCGVKEINTKSISYSEQKQSSSYSKTKKKIFEDGELRTLEDDTVLIVSSNKMPIIDDLTVYYQTDLKKNVTEEVKYKKISTNIYNFKKEIDRIKEANNEQELEDDNARRTLRQIFKEES</sequence>
<dbReference type="InterPro" id="IPR027417">
    <property type="entry name" value="P-loop_NTPase"/>
</dbReference>
<dbReference type="GO" id="GO:0005886">
    <property type="term" value="C:plasma membrane"/>
    <property type="evidence" value="ECO:0007669"/>
    <property type="project" value="UniProtKB-SubCell"/>
</dbReference>
<evidence type="ECO:0000256" key="5">
    <source>
        <dbReference type="ARBA" id="ARBA00022989"/>
    </source>
</evidence>
<dbReference type="AlphaFoldDB" id="A0A9X3XN72"/>
<keyword evidence="3" id="KW-1003">Cell membrane</keyword>
<dbReference type="InterPro" id="IPR051539">
    <property type="entry name" value="T4SS-coupling_protein"/>
</dbReference>
<protein>
    <submittedName>
        <fullName evidence="8">Type IV secretory system conjugative DNA transfer family protein</fullName>
    </submittedName>
</protein>
<comment type="caution">
    <text evidence="8">The sequence shown here is derived from an EMBL/GenBank/DDBJ whole genome shotgun (WGS) entry which is preliminary data.</text>
</comment>
<reference evidence="8" key="1">
    <citation type="submission" date="2022-05" db="EMBL/GenBank/DDBJ databases">
        <title>Draft genome sequence of Clostridium tertium strain CP3 isolated from Peru.</title>
        <authorList>
            <person name="Hurtado R."/>
            <person name="Lima L."/>
            <person name="Sousa T."/>
            <person name="Jaiswal A.K."/>
            <person name="Tiwari S."/>
            <person name="Maturrano L."/>
            <person name="Brenig B."/>
            <person name="Azevedo V."/>
        </authorList>
    </citation>
    <scope>NUCLEOTIDE SEQUENCE</scope>
    <source>
        <strain evidence="8">CP3</strain>
    </source>
</reference>
<evidence type="ECO:0000256" key="1">
    <source>
        <dbReference type="ARBA" id="ARBA00004651"/>
    </source>
</evidence>
<proteinExistence type="inferred from homology"/>
<dbReference type="EMBL" id="JAMRYU010000023">
    <property type="protein sequence ID" value="MDC4242083.1"/>
    <property type="molecule type" value="Genomic_DNA"/>
</dbReference>
<dbReference type="RefSeq" id="WP_272470687.1">
    <property type="nucleotide sequence ID" value="NZ_JAMRYU010000023.1"/>
</dbReference>
<accession>A0A9X3XN72</accession>
<evidence type="ECO:0000256" key="2">
    <source>
        <dbReference type="ARBA" id="ARBA00008806"/>
    </source>
</evidence>
<dbReference type="InterPro" id="IPR003688">
    <property type="entry name" value="TraG/VirD4"/>
</dbReference>
<dbReference type="Gene3D" id="3.40.50.300">
    <property type="entry name" value="P-loop containing nucleotide triphosphate hydrolases"/>
    <property type="match status" value="2"/>
</dbReference>
<keyword evidence="9" id="KW-1185">Reference proteome</keyword>
<comment type="similarity">
    <text evidence="2">Belongs to the VirD4/TraG family.</text>
</comment>
<keyword evidence="6" id="KW-0472">Membrane</keyword>
<keyword evidence="5" id="KW-1133">Transmembrane helix</keyword>
<dbReference type="Pfam" id="PF02534">
    <property type="entry name" value="T4SS-DNA_transf"/>
    <property type="match status" value="1"/>
</dbReference>